<keyword evidence="2" id="KW-1185">Reference proteome</keyword>
<sequence>MAVQRIDTAEQFDLEYPRVRDWLIKALKRQLSGGDEADLLNGLVERKYLLWTSENAVAVTQILNVDDVDVCHLYLVGGERANALEEILNGAGEVEQWAKSKGCKGFYGIGRPGWENALAPHGFKVRTVNLYKEF</sequence>
<reference evidence="1 2" key="1">
    <citation type="submission" date="2023-07" db="EMBL/GenBank/DDBJ databases">
        <title>Functional and genomic diversity of the sorghum phyllosphere microbiome.</title>
        <authorList>
            <person name="Shade A."/>
        </authorList>
    </citation>
    <scope>NUCLEOTIDE SEQUENCE [LARGE SCALE GENOMIC DNA]</scope>
    <source>
        <strain evidence="1 2">SORGH_AS_1126</strain>
    </source>
</reference>
<evidence type="ECO:0000313" key="1">
    <source>
        <dbReference type="EMBL" id="MDQ1183134.1"/>
    </source>
</evidence>
<gene>
    <name evidence="1" type="ORF">QE408_000256</name>
</gene>
<protein>
    <submittedName>
        <fullName evidence="1">Uroporphyrinogen-III synthase</fullName>
    </submittedName>
</protein>
<organism evidence="1 2">
    <name type="scientific">Agrobacterium larrymoorei</name>
    <dbReference type="NCBI Taxonomy" id="160699"/>
    <lineage>
        <taxon>Bacteria</taxon>
        <taxon>Pseudomonadati</taxon>
        <taxon>Pseudomonadota</taxon>
        <taxon>Alphaproteobacteria</taxon>
        <taxon>Hyphomicrobiales</taxon>
        <taxon>Rhizobiaceae</taxon>
        <taxon>Rhizobium/Agrobacterium group</taxon>
        <taxon>Agrobacterium</taxon>
    </lineage>
</organism>
<accession>A0ABU0UDX8</accession>
<dbReference type="EMBL" id="JAUTBL010000001">
    <property type="protein sequence ID" value="MDQ1183134.1"/>
    <property type="molecule type" value="Genomic_DNA"/>
</dbReference>
<comment type="caution">
    <text evidence="1">The sequence shown here is derived from an EMBL/GenBank/DDBJ whole genome shotgun (WGS) entry which is preliminary data.</text>
</comment>
<dbReference type="RefSeq" id="WP_306927864.1">
    <property type="nucleotide sequence ID" value="NZ_JAUTBL010000001.1"/>
</dbReference>
<dbReference type="Proteomes" id="UP001224781">
    <property type="component" value="Unassembled WGS sequence"/>
</dbReference>
<proteinExistence type="predicted"/>
<evidence type="ECO:0000313" key="2">
    <source>
        <dbReference type="Proteomes" id="UP001224781"/>
    </source>
</evidence>
<name>A0ABU0UDX8_9HYPH</name>